<dbReference type="AlphaFoldDB" id="A0A517PM54"/>
<keyword evidence="3" id="KW-1185">Reference proteome</keyword>
<sequence length="364" mass="40433">MSTLSDRLPTTEQRILAGIEAGLHTGVQIYVSHQGETIADTGVGEARPGVPMTAETINLWLSAGKPLTAMAIARLWEQGQLSLDDRVTRFIPEFGTHGKEPITLLHILNHTAGFRNVDPGWPELDWDESLQRICDAPLEENWQIGKTAGYHVSSSWFILGEVLQRITETAYPQAMRELILEPLGMTGSWLGMPAEVYEQFQENIAYVYQRDKGEMLLTDWHEAPRCIKASPGGNARGPIRELGWFYECLLNAGMPLFDPQTVETMTTRHRVDEFDLTLQHKVDYGLGFIVNSNRYGAQTVPYGFGEAASEPTFGHGGSQSSISFADPERELVVAVVANGRPGEPKHQRRAKEINDAIYADLGLN</sequence>
<evidence type="ECO:0000313" key="2">
    <source>
        <dbReference type="EMBL" id="QDT20445.1"/>
    </source>
</evidence>
<dbReference type="EC" id="3.1.1.-" evidence="2"/>
<dbReference type="InterPro" id="IPR001466">
    <property type="entry name" value="Beta-lactam-related"/>
</dbReference>
<dbReference type="OrthoDB" id="9770183at2"/>
<dbReference type="PANTHER" id="PTHR43283:SF3">
    <property type="entry name" value="BETA-LACTAMASE FAMILY PROTEIN (AFU_ORTHOLOGUE AFUA_5G07500)"/>
    <property type="match status" value="1"/>
</dbReference>
<dbReference type="SUPFAM" id="SSF56601">
    <property type="entry name" value="beta-lactamase/transpeptidase-like"/>
    <property type="match status" value="1"/>
</dbReference>
<dbReference type="EMBL" id="CP036266">
    <property type="protein sequence ID" value="QDT20445.1"/>
    <property type="molecule type" value="Genomic_DNA"/>
</dbReference>
<organism evidence="2 3">
    <name type="scientific">Gimesia chilikensis</name>
    <dbReference type="NCBI Taxonomy" id="2605989"/>
    <lineage>
        <taxon>Bacteria</taxon>
        <taxon>Pseudomonadati</taxon>
        <taxon>Planctomycetota</taxon>
        <taxon>Planctomycetia</taxon>
        <taxon>Planctomycetales</taxon>
        <taxon>Planctomycetaceae</taxon>
        <taxon>Gimesia</taxon>
    </lineage>
</organism>
<dbReference type="RefSeq" id="WP_145183248.1">
    <property type="nucleotide sequence ID" value="NZ_CP036266.1"/>
</dbReference>
<gene>
    <name evidence="2" type="primary">estB_3</name>
    <name evidence="2" type="ORF">HG66A1_22310</name>
</gene>
<evidence type="ECO:0000259" key="1">
    <source>
        <dbReference type="Pfam" id="PF00144"/>
    </source>
</evidence>
<protein>
    <submittedName>
        <fullName evidence="2">Esterase EstB</fullName>
        <ecNumber evidence="2">3.1.1.-</ecNumber>
    </submittedName>
</protein>
<reference evidence="2 3" key="1">
    <citation type="submission" date="2019-02" db="EMBL/GenBank/DDBJ databases">
        <title>Deep-cultivation of Planctomycetes and their phenomic and genomic characterization uncovers novel biology.</title>
        <authorList>
            <person name="Wiegand S."/>
            <person name="Jogler M."/>
            <person name="Boedeker C."/>
            <person name="Pinto D."/>
            <person name="Vollmers J."/>
            <person name="Rivas-Marin E."/>
            <person name="Kohn T."/>
            <person name="Peeters S.H."/>
            <person name="Heuer A."/>
            <person name="Rast P."/>
            <person name="Oberbeckmann S."/>
            <person name="Bunk B."/>
            <person name="Jeske O."/>
            <person name="Meyerdierks A."/>
            <person name="Storesund J.E."/>
            <person name="Kallscheuer N."/>
            <person name="Luecker S."/>
            <person name="Lage O.M."/>
            <person name="Pohl T."/>
            <person name="Merkel B.J."/>
            <person name="Hornburger P."/>
            <person name="Mueller R.-W."/>
            <person name="Bruemmer F."/>
            <person name="Labrenz M."/>
            <person name="Spormann A.M."/>
            <person name="Op den Camp H."/>
            <person name="Overmann J."/>
            <person name="Amann R."/>
            <person name="Jetten M.S.M."/>
            <person name="Mascher T."/>
            <person name="Medema M.H."/>
            <person name="Devos D.P."/>
            <person name="Kaster A.-K."/>
            <person name="Ovreas L."/>
            <person name="Rohde M."/>
            <person name="Galperin M.Y."/>
            <person name="Jogler C."/>
        </authorList>
    </citation>
    <scope>NUCLEOTIDE SEQUENCE [LARGE SCALE GENOMIC DNA]</scope>
    <source>
        <strain evidence="2 3">HG66A1</strain>
    </source>
</reference>
<dbReference type="Gene3D" id="3.40.710.10">
    <property type="entry name" value="DD-peptidase/beta-lactamase superfamily"/>
    <property type="match status" value="1"/>
</dbReference>
<dbReference type="PANTHER" id="PTHR43283">
    <property type="entry name" value="BETA-LACTAMASE-RELATED"/>
    <property type="match status" value="1"/>
</dbReference>
<dbReference type="GO" id="GO:0016787">
    <property type="term" value="F:hydrolase activity"/>
    <property type="evidence" value="ECO:0007669"/>
    <property type="project" value="UniProtKB-KW"/>
</dbReference>
<name>A0A517PM54_9PLAN</name>
<keyword evidence="2" id="KW-0378">Hydrolase</keyword>
<evidence type="ECO:0000313" key="3">
    <source>
        <dbReference type="Proteomes" id="UP000320421"/>
    </source>
</evidence>
<proteinExistence type="predicted"/>
<dbReference type="InterPro" id="IPR012338">
    <property type="entry name" value="Beta-lactam/transpept-like"/>
</dbReference>
<dbReference type="Pfam" id="PF00144">
    <property type="entry name" value="Beta-lactamase"/>
    <property type="match status" value="1"/>
</dbReference>
<dbReference type="InterPro" id="IPR050789">
    <property type="entry name" value="Diverse_Enzym_Activities"/>
</dbReference>
<dbReference type="Proteomes" id="UP000320421">
    <property type="component" value="Chromosome"/>
</dbReference>
<accession>A0A517PM54</accession>
<feature type="domain" description="Beta-lactamase-related" evidence="1">
    <location>
        <begin position="24"/>
        <end position="355"/>
    </location>
</feature>